<reference evidence="3" key="1">
    <citation type="submission" date="2015-07" db="EMBL/GenBank/DDBJ databases">
        <title>Draft Genome Sequence of Oceanobacillus picturae Heshi-B3 that Was Isolated from Fermented Rice Bran with Aging Salted Mackerel, Which Was Named Heshiko as Traditional Fermented Seafood in Japan.</title>
        <authorList>
            <person name="Akuzawa S."/>
            <person name="Nakagawa J."/>
            <person name="Kanekatsu T."/>
            <person name="Kanesaki Y."/>
            <person name="Suzuki T."/>
        </authorList>
    </citation>
    <scope>NUCLEOTIDE SEQUENCE [LARGE SCALE GENOMIC DNA]</scope>
    <source>
        <strain evidence="3">Heshi-B3</strain>
    </source>
</reference>
<feature type="transmembrane region" description="Helical" evidence="1">
    <location>
        <begin position="172"/>
        <end position="194"/>
    </location>
</feature>
<keyword evidence="1" id="KW-0812">Transmembrane</keyword>
<keyword evidence="1" id="KW-0472">Membrane</keyword>
<evidence type="ECO:0000256" key="1">
    <source>
        <dbReference type="SAM" id="Phobius"/>
    </source>
</evidence>
<proteinExistence type="predicted"/>
<evidence type="ECO:0000313" key="2">
    <source>
        <dbReference type="EMBL" id="GAQ17256.1"/>
    </source>
</evidence>
<accession>A0A0U9HAN1</accession>
<feature type="transmembrane region" description="Helical" evidence="1">
    <location>
        <begin position="135"/>
        <end position="152"/>
    </location>
</feature>
<evidence type="ECO:0000313" key="3">
    <source>
        <dbReference type="Proteomes" id="UP000052946"/>
    </source>
</evidence>
<feature type="transmembrane region" description="Helical" evidence="1">
    <location>
        <begin position="82"/>
        <end position="103"/>
    </location>
</feature>
<feature type="transmembrane region" description="Helical" evidence="1">
    <location>
        <begin position="30"/>
        <end position="50"/>
    </location>
</feature>
<dbReference type="AlphaFoldDB" id="A0A0U9HAN1"/>
<protein>
    <submittedName>
        <fullName evidence="2">Membrane protein</fullName>
    </submittedName>
</protein>
<sequence>MNKKLILLDIICYAVVPYLIWNYGREILGDYWAIILSTVPGFIYTVYRFLKEKQFNIAGLFILGSLAISTTVNLLSPSAESMLWNQVYLGLAYGVVYLLSILIKQPLALHFMVDWAYLQGYARQDSRTLYFKPQLLKWFQLLTLLFVARSIFMNGLKAFLLQTYGAAGYGKMLIYMNISGWIFSAVVTLGFVFIGVKINQYLNGGGEAKVAVEK</sequence>
<feature type="transmembrane region" description="Helical" evidence="1">
    <location>
        <begin position="57"/>
        <end position="76"/>
    </location>
</feature>
<name>A0A0U9HAN1_9BACI</name>
<dbReference type="NCBIfam" id="NF041646">
    <property type="entry name" value="VC0807_fam"/>
    <property type="match status" value="1"/>
</dbReference>
<feature type="transmembrane region" description="Helical" evidence="1">
    <location>
        <begin position="5"/>
        <end position="24"/>
    </location>
</feature>
<dbReference type="RefSeq" id="WP_058949719.1">
    <property type="nucleotide sequence ID" value="NZ_BBXV01000013.1"/>
</dbReference>
<dbReference type="Proteomes" id="UP000052946">
    <property type="component" value="Unassembled WGS sequence"/>
</dbReference>
<organism evidence="2 3">
    <name type="scientific">Oceanobacillus picturae</name>
    <dbReference type="NCBI Taxonomy" id="171693"/>
    <lineage>
        <taxon>Bacteria</taxon>
        <taxon>Bacillati</taxon>
        <taxon>Bacillota</taxon>
        <taxon>Bacilli</taxon>
        <taxon>Bacillales</taxon>
        <taxon>Bacillaceae</taxon>
        <taxon>Oceanobacillus</taxon>
    </lineage>
</organism>
<reference evidence="2 3" key="2">
    <citation type="journal article" date="2016" name="Genome Announc.">
        <title>Draft Genome Sequence of Oceanobacillus picturae Heshi-B3, Isolated from Fermented Rice Bran in a Traditional Japanese Seafood Dish.</title>
        <authorList>
            <person name="Akuzawa S."/>
            <person name="Nagaoka J."/>
            <person name="Kanekatsu M."/>
            <person name="Kanesaki Y."/>
            <person name="Suzuki T."/>
        </authorList>
    </citation>
    <scope>NUCLEOTIDE SEQUENCE [LARGE SCALE GENOMIC DNA]</scope>
    <source>
        <strain evidence="2 3">Heshi-B3</strain>
    </source>
</reference>
<dbReference type="EMBL" id="BBXV01000013">
    <property type="protein sequence ID" value="GAQ17256.1"/>
    <property type="molecule type" value="Genomic_DNA"/>
</dbReference>
<dbReference type="OrthoDB" id="2739093at2"/>
<keyword evidence="1" id="KW-1133">Transmembrane helix</keyword>
<gene>
    <name evidence="2" type="ORF">OPHB3_1181</name>
</gene>
<comment type="caution">
    <text evidence="2">The sequence shown here is derived from an EMBL/GenBank/DDBJ whole genome shotgun (WGS) entry which is preliminary data.</text>
</comment>